<proteinExistence type="predicted"/>
<keyword evidence="3" id="KW-0966">Cell projection</keyword>
<accession>A0A839QCR0</accession>
<dbReference type="InterPro" id="IPR001029">
    <property type="entry name" value="Flagellin_N"/>
</dbReference>
<keyword evidence="3" id="KW-0969">Cilium</keyword>
<keyword evidence="3" id="KW-0282">Flagellum</keyword>
<dbReference type="PANTHER" id="PTHR42792:SF1">
    <property type="entry name" value="FLAGELLAR HOOK-ASSOCIATED PROTEIN 3"/>
    <property type="match status" value="1"/>
</dbReference>
<dbReference type="InterPro" id="IPR001492">
    <property type="entry name" value="Flagellin"/>
</dbReference>
<dbReference type="SUPFAM" id="SSF64518">
    <property type="entry name" value="Phase 1 flagellin"/>
    <property type="match status" value="1"/>
</dbReference>
<feature type="compositionally biased region" description="Basic and acidic residues" evidence="1">
    <location>
        <begin position="32"/>
        <end position="42"/>
    </location>
</feature>
<evidence type="ECO:0000313" key="3">
    <source>
        <dbReference type="EMBL" id="MBB2993909.1"/>
    </source>
</evidence>
<dbReference type="RefSeq" id="WP_183509261.1">
    <property type="nucleotide sequence ID" value="NZ_BAABGK010000010.1"/>
</dbReference>
<dbReference type="NCBIfam" id="TIGR02550">
    <property type="entry name" value="flagell_flgL"/>
    <property type="match status" value="1"/>
</dbReference>
<keyword evidence="4" id="KW-1185">Reference proteome</keyword>
<protein>
    <submittedName>
        <fullName evidence="3">Flagellar hook-associated protein 3 FlgL</fullName>
    </submittedName>
</protein>
<evidence type="ECO:0000313" key="4">
    <source>
        <dbReference type="Proteomes" id="UP000523000"/>
    </source>
</evidence>
<reference evidence="3 4" key="1">
    <citation type="submission" date="2020-08" db="EMBL/GenBank/DDBJ databases">
        <title>Sequencing the genomes of 1000 actinobacteria strains.</title>
        <authorList>
            <person name="Klenk H.-P."/>
        </authorList>
    </citation>
    <scope>NUCLEOTIDE SEQUENCE [LARGE SCALE GENOMIC DNA]</scope>
    <source>
        <strain evidence="3 4">DSM 22826</strain>
    </source>
</reference>
<dbReference type="EMBL" id="JACHVS010000001">
    <property type="protein sequence ID" value="MBB2993909.1"/>
    <property type="molecule type" value="Genomic_DNA"/>
</dbReference>
<dbReference type="GO" id="GO:0071973">
    <property type="term" value="P:bacterial-type flagellum-dependent cell motility"/>
    <property type="evidence" value="ECO:0007669"/>
    <property type="project" value="InterPro"/>
</dbReference>
<dbReference type="Gene3D" id="1.20.1330.10">
    <property type="entry name" value="f41 fragment of flagellin, N-terminal domain"/>
    <property type="match status" value="1"/>
</dbReference>
<name>A0A839QCR0_9MICC</name>
<organism evidence="3 4">
    <name type="scientific">Paeniglutamicibacter cryotolerans</name>
    <dbReference type="NCBI Taxonomy" id="670079"/>
    <lineage>
        <taxon>Bacteria</taxon>
        <taxon>Bacillati</taxon>
        <taxon>Actinomycetota</taxon>
        <taxon>Actinomycetes</taxon>
        <taxon>Micrococcales</taxon>
        <taxon>Micrococcaceae</taxon>
        <taxon>Paeniglutamicibacter</taxon>
    </lineage>
</organism>
<gene>
    <name evidence="3" type="ORF">E9229_000100</name>
</gene>
<dbReference type="GO" id="GO:0005198">
    <property type="term" value="F:structural molecule activity"/>
    <property type="evidence" value="ECO:0007669"/>
    <property type="project" value="InterPro"/>
</dbReference>
<comment type="caution">
    <text evidence="3">The sequence shown here is derived from an EMBL/GenBank/DDBJ whole genome shotgun (WGS) entry which is preliminary data.</text>
</comment>
<dbReference type="AlphaFoldDB" id="A0A839QCR0"/>
<dbReference type="GO" id="GO:0009424">
    <property type="term" value="C:bacterial-type flagellum hook"/>
    <property type="evidence" value="ECO:0007669"/>
    <property type="project" value="InterPro"/>
</dbReference>
<dbReference type="Pfam" id="PF00669">
    <property type="entry name" value="Flagellin_N"/>
    <property type="match status" value="1"/>
</dbReference>
<feature type="region of interest" description="Disordered" evidence="1">
    <location>
        <begin position="28"/>
        <end position="48"/>
    </location>
</feature>
<dbReference type="Proteomes" id="UP000523000">
    <property type="component" value="Unassembled WGS sequence"/>
</dbReference>
<evidence type="ECO:0000256" key="1">
    <source>
        <dbReference type="SAM" id="MobiDB-lite"/>
    </source>
</evidence>
<feature type="domain" description="Flagellin N-terminal" evidence="2">
    <location>
        <begin position="6"/>
        <end position="141"/>
    </location>
</feature>
<evidence type="ECO:0000259" key="2">
    <source>
        <dbReference type="Pfam" id="PF00669"/>
    </source>
</evidence>
<dbReference type="InterPro" id="IPR013384">
    <property type="entry name" value="Flagell_FlgL"/>
</dbReference>
<sequence>MSRITNIAMSTSADRNLQAAMGRLAAIQEKASSQREITRPSDDPSGTSNAMLVRAEQRANQQFARNVQDAQGWLSTVDSSLGATTELLQRMRDLTLLGANDGAMGPDAKEAIALELDQIHDALLTQANTKFMGRSVFAGTSDAAAAVDDDYNFSATGSVDRRIGPNSTVRVDADGAKAFGQGQSESIFALVKTIAAELRDGTNVGFRVGDIDERLKAVNGVRATNGASHAAALTAEWALLTDSVELEGRRSKIEDIDLGLVALELKSQELGYQAALSAAARTLQPSLMDFLR</sequence>
<dbReference type="PANTHER" id="PTHR42792">
    <property type="entry name" value="FLAGELLIN"/>
    <property type="match status" value="1"/>
</dbReference>